<feature type="compositionally biased region" description="Basic and acidic residues" evidence="1">
    <location>
        <begin position="528"/>
        <end position="542"/>
    </location>
</feature>
<feature type="region of interest" description="Disordered" evidence="1">
    <location>
        <begin position="155"/>
        <end position="177"/>
    </location>
</feature>
<feature type="compositionally biased region" description="Gly residues" evidence="1">
    <location>
        <begin position="439"/>
        <end position="451"/>
    </location>
</feature>
<sequence length="564" mass="58487">MSDKHHEADYDRVSRQNTAADLTRGLEERPTFGLFGVLLKSAVESTPLGPAMRGRTNFENHDLNEMVDLVEQTNPEDLETSGKALWDARDAIKEAAKELDGHIGNVRWVGEAGEAFRKWGRSLVTSTHGLSAFAGGAGDQITAAAVGLANVRTAMPERDTRPTSKALRPEQLPTPMQVDGNREYAEAVRVEKNRQEAINQMNRLSSYYAVSEELLAGLEPPKFTAMPDVGVPKPQKGYRIGMPGARQPGPIQEGESGSFTGDHSGTVMEDRTRPHTADGTIDSPGSITRQAVYTDVPIATNLDSVGTPTLPTAPLPGPTLPTTLPSGDGGGPTGPFGPGFGPPVPPGRSGRADGGPSRTRAPFSGQGRVTPPGQGGGPGPGRPGNQGPFNQVGRPTPAGQQPVAKGITSGAKPSPMGPGVSGGTPRPNPTMAPRPAGGPVTGAGRAGGVVGGRPASTPGMTGRSGPKLPRGMVVGADAGSQSDKGRSAAKPGITGVPAGSRSAARAERNGMTRGGAGLVRGPGGRGRRRDERREEGAERPDYLVEDEETHLPTNPRRDVPPVVN</sequence>
<feature type="compositionally biased region" description="Basic and acidic residues" evidence="1">
    <location>
        <begin position="555"/>
        <end position="564"/>
    </location>
</feature>
<protein>
    <submittedName>
        <fullName evidence="2">Uncharacterized protein</fullName>
    </submittedName>
</protein>
<dbReference type="Proteomes" id="UP000014062">
    <property type="component" value="Chromosome"/>
</dbReference>
<feature type="compositionally biased region" description="Gly residues" evidence="1">
    <location>
        <begin position="512"/>
        <end position="524"/>
    </location>
</feature>
<evidence type="ECO:0000256" key="1">
    <source>
        <dbReference type="SAM" id="MobiDB-lite"/>
    </source>
</evidence>
<feature type="region of interest" description="Disordered" evidence="1">
    <location>
        <begin position="304"/>
        <end position="564"/>
    </location>
</feature>
<organism evidence="2 3">
    <name type="scientific">Streptomyces lividans 1326</name>
    <dbReference type="NCBI Taxonomy" id="1200984"/>
    <lineage>
        <taxon>Bacteria</taxon>
        <taxon>Bacillati</taxon>
        <taxon>Actinomycetota</taxon>
        <taxon>Actinomycetes</taxon>
        <taxon>Kitasatosporales</taxon>
        <taxon>Streptomycetaceae</taxon>
        <taxon>Streptomyces</taxon>
    </lineage>
</organism>
<accession>A0A7U9HFH5</accession>
<dbReference type="EMBL" id="CM001889">
    <property type="protein sequence ID" value="EOY50696.1"/>
    <property type="molecule type" value="Genomic_DNA"/>
</dbReference>
<dbReference type="RefSeq" id="WP_003973298.1">
    <property type="nucleotide sequence ID" value="NZ_CM001889.1"/>
</dbReference>
<name>A0A7U9HFH5_STRLI</name>
<reference evidence="3" key="1">
    <citation type="journal article" date="2013" name="Genome Biol. Evol.">
        <title>The genome sequence of Streptomyces lividans 66 reveals a novel tRNA-dependent peptide biosynthetic system within a metal-related genomic island.</title>
        <authorList>
            <person name="Cruz-Morales P."/>
            <person name="Vijgenboom E."/>
            <person name="Iruegas-Bocardo F."/>
            <person name="Girard G."/>
            <person name="Yanez-Guerra L.A."/>
            <person name="Ramos-Aboites H.E."/>
            <person name="Pernodet J.L."/>
            <person name="Anne J."/>
            <person name="van Wezel G.P."/>
            <person name="Barona-Gomez F."/>
        </authorList>
    </citation>
    <scope>NUCLEOTIDE SEQUENCE [LARGE SCALE GENOMIC DNA]</scope>
    <source>
        <strain evidence="3">1326</strain>
    </source>
</reference>
<dbReference type="AlphaFoldDB" id="A0A7U9HFH5"/>
<feature type="compositionally biased region" description="Gly residues" evidence="1">
    <location>
        <begin position="327"/>
        <end position="339"/>
    </location>
</feature>
<evidence type="ECO:0000313" key="3">
    <source>
        <dbReference type="Proteomes" id="UP000014062"/>
    </source>
</evidence>
<proteinExistence type="predicted"/>
<evidence type="ECO:0000313" key="2">
    <source>
        <dbReference type="EMBL" id="EOY50696.1"/>
    </source>
</evidence>
<gene>
    <name evidence="2" type="ORF">SLI_5989</name>
</gene>
<feature type="compositionally biased region" description="Gly residues" evidence="1">
    <location>
        <begin position="373"/>
        <end position="384"/>
    </location>
</feature>